<dbReference type="PATRIC" id="fig|1736674.3.peg.1961"/>
<gene>
    <name evidence="9" type="ORF">APS56_09590</name>
</gene>
<dbReference type="AlphaFoldDB" id="A0A0P0D966"/>
<evidence type="ECO:0000256" key="7">
    <source>
        <dbReference type="SAM" id="Phobius"/>
    </source>
</evidence>
<dbReference type="RefSeq" id="WP_054727555.1">
    <property type="nucleotide sequence ID" value="NZ_CP012898.1"/>
</dbReference>
<evidence type="ECO:0000313" key="10">
    <source>
        <dbReference type="Proteomes" id="UP000057981"/>
    </source>
</evidence>
<sequence>MSNQWVFKHIDNSALIVFRIFFGLLCFLESVGAIFTGWVKRTLIDPQFTFSFIGFEWLQPLPGNGMYVYYLIMGIFGLFVMLGYKYRFSMITFTLMWSATYFMQKASYNNHYYLLMLLSGIMVFQPANTYFSLDAKHHPKITQNSMPQWCKWVFVLQLLIVYTYASVAKIYPDWLDTTVIELLMRGKSHYLLIGDLLQQKWLHYCLAYGGILFDGLVIPLLLYKPTRKFAFIVSIFFHLFNSIVFQVGIFPFLALAFSLFFFQPKTIQKLFLKKKRFYNQNEVIIPKFKKPFIVLFSVYFAIQVVLPLRHHFIKDDVLWTEEGHRLSWRMMLRSKSGITTYTVVDNSTNKKTQINLDFYLTRKQKRNATSKPDVMWQFSQYLKQRYKDQGQDVSVYINSKLSVNGKPYKTFINPDIDIANVPWQTFKHSEWILDSKQD</sequence>
<keyword evidence="10" id="KW-1185">Reference proteome</keyword>
<evidence type="ECO:0000256" key="2">
    <source>
        <dbReference type="ARBA" id="ARBA00022692"/>
    </source>
</evidence>
<dbReference type="InterPro" id="IPR007782">
    <property type="entry name" value="VKG_COase"/>
</dbReference>
<keyword evidence="4 7" id="KW-0472">Membrane</keyword>
<dbReference type="OrthoDB" id="341137at2"/>
<evidence type="ECO:0000259" key="8">
    <source>
        <dbReference type="SMART" id="SM00752"/>
    </source>
</evidence>
<comment type="subcellular location">
    <subcellularLocation>
        <location evidence="1">Endomembrane system</location>
        <topology evidence="1">Multi-pass membrane protein</topology>
    </subcellularLocation>
</comment>
<dbReference type="PANTHER" id="PTHR12639:SF7">
    <property type="entry name" value="HTTM DOMAIN-CONTAINING PROTEIN"/>
    <property type="match status" value="1"/>
</dbReference>
<feature type="transmembrane region" description="Helical" evidence="7">
    <location>
        <begin position="229"/>
        <end position="262"/>
    </location>
</feature>
<evidence type="ECO:0000256" key="3">
    <source>
        <dbReference type="ARBA" id="ARBA00022989"/>
    </source>
</evidence>
<feature type="transmembrane region" description="Helical" evidence="7">
    <location>
        <begin position="112"/>
        <end position="131"/>
    </location>
</feature>
<feature type="transmembrane region" description="Helical" evidence="7">
    <location>
        <begin position="20"/>
        <end position="39"/>
    </location>
</feature>
<feature type="transmembrane region" description="Helical" evidence="7">
    <location>
        <begin position="201"/>
        <end position="222"/>
    </location>
</feature>
<dbReference type="Proteomes" id="UP000057981">
    <property type="component" value="Chromosome"/>
</dbReference>
<dbReference type="Pfam" id="PF22777">
    <property type="entry name" value="VKGC_lumenal_dom"/>
    <property type="match status" value="1"/>
</dbReference>
<dbReference type="InterPro" id="IPR053934">
    <property type="entry name" value="HTTM_dom"/>
</dbReference>
<feature type="transmembrane region" description="Helical" evidence="7">
    <location>
        <begin position="152"/>
        <end position="171"/>
    </location>
</feature>
<feature type="domain" description="HTTM-like" evidence="8">
    <location>
        <begin position="7"/>
        <end position="266"/>
    </location>
</feature>
<name>A0A0P0D966_9FLAO</name>
<protein>
    <recommendedName>
        <fullName evidence="8">HTTM-like domain-containing protein</fullName>
    </recommendedName>
</protein>
<evidence type="ECO:0000256" key="1">
    <source>
        <dbReference type="ARBA" id="ARBA00004127"/>
    </source>
</evidence>
<feature type="transmembrane region" description="Helical" evidence="7">
    <location>
        <begin position="291"/>
        <end position="308"/>
    </location>
</feature>
<evidence type="ECO:0000256" key="5">
    <source>
        <dbReference type="ARBA" id="ARBA00023157"/>
    </source>
</evidence>
<keyword evidence="6" id="KW-0456">Lyase</keyword>
<reference evidence="9 10" key="1">
    <citation type="submission" date="2015-10" db="EMBL/GenBank/DDBJ databases">
        <authorList>
            <person name="Gilbert D.G."/>
        </authorList>
    </citation>
    <scope>NUCLEOTIDE SEQUENCE [LARGE SCALE GENOMIC DNA]</scope>
    <source>
        <strain evidence="10">HZ-22</strain>
    </source>
</reference>
<dbReference type="GO" id="GO:0012505">
    <property type="term" value="C:endomembrane system"/>
    <property type="evidence" value="ECO:0007669"/>
    <property type="project" value="UniProtKB-SubCell"/>
</dbReference>
<dbReference type="EMBL" id="CP012898">
    <property type="protein sequence ID" value="ALJ05361.1"/>
    <property type="molecule type" value="Genomic_DNA"/>
</dbReference>
<proteinExistence type="predicted"/>
<dbReference type="STRING" id="1736674.APS56_09590"/>
<evidence type="ECO:0000256" key="6">
    <source>
        <dbReference type="ARBA" id="ARBA00023239"/>
    </source>
</evidence>
<dbReference type="PANTHER" id="PTHR12639">
    <property type="entry name" value="VITAMIN K-DEPENDENT GAMMA-CARBOXYLASE"/>
    <property type="match status" value="1"/>
</dbReference>
<dbReference type="KEGG" id="ahz:APS56_09590"/>
<keyword evidence="2 7" id="KW-0812">Transmembrane</keyword>
<evidence type="ECO:0000313" key="9">
    <source>
        <dbReference type="EMBL" id="ALJ05361.1"/>
    </source>
</evidence>
<keyword evidence="3 7" id="KW-1133">Transmembrane helix</keyword>
<evidence type="ECO:0000256" key="4">
    <source>
        <dbReference type="ARBA" id="ARBA00023136"/>
    </source>
</evidence>
<dbReference type="InterPro" id="IPR011020">
    <property type="entry name" value="HTTM-like"/>
</dbReference>
<feature type="transmembrane region" description="Helical" evidence="7">
    <location>
        <begin position="67"/>
        <end position="86"/>
    </location>
</feature>
<dbReference type="InterPro" id="IPR053935">
    <property type="entry name" value="VKGC_lumenal_dom"/>
</dbReference>
<dbReference type="Pfam" id="PF05090">
    <property type="entry name" value="HTTM"/>
    <property type="match status" value="1"/>
</dbReference>
<dbReference type="SMART" id="SM00752">
    <property type="entry name" value="HTTM"/>
    <property type="match status" value="1"/>
</dbReference>
<dbReference type="GO" id="GO:0008488">
    <property type="term" value="F:gamma-glutamyl carboxylase activity"/>
    <property type="evidence" value="ECO:0007669"/>
    <property type="project" value="InterPro"/>
</dbReference>
<organism evidence="9 10">
    <name type="scientific">Pseudalgibacter alginicilyticus</name>
    <dbReference type="NCBI Taxonomy" id="1736674"/>
    <lineage>
        <taxon>Bacteria</taxon>
        <taxon>Pseudomonadati</taxon>
        <taxon>Bacteroidota</taxon>
        <taxon>Flavobacteriia</taxon>
        <taxon>Flavobacteriales</taxon>
        <taxon>Flavobacteriaceae</taxon>
        <taxon>Pseudalgibacter</taxon>
    </lineage>
</organism>
<dbReference type="GO" id="GO:0019842">
    <property type="term" value="F:vitamin binding"/>
    <property type="evidence" value="ECO:0007669"/>
    <property type="project" value="TreeGrafter"/>
</dbReference>
<keyword evidence="5" id="KW-1015">Disulfide bond</keyword>
<accession>A0A0P0D966</accession>